<evidence type="ECO:0000313" key="5">
    <source>
        <dbReference type="Proteomes" id="UP001207276"/>
    </source>
</evidence>
<name>A0ABT3S492_9MICO</name>
<reference evidence="4 5" key="1">
    <citation type="submission" date="2022-11" db="EMBL/GenBank/DDBJ databases">
        <title>Taxonomy of Curtobacterium flaccumfaciens.</title>
        <authorList>
            <person name="Osdaghi E."/>
            <person name="Taghavi S.M."/>
            <person name="Hamidizade M."/>
            <person name="Abachi H."/>
            <person name="Fazliarab A."/>
            <person name="Baeyen S."/>
            <person name="Portier P."/>
            <person name="Van Vaerenbergh J."/>
            <person name="Jacques M.-A."/>
        </authorList>
    </citation>
    <scope>NUCLEOTIDE SEQUENCE [LARGE SCALE GENOMIC DNA]</scope>
    <source>
        <strain evidence="4 5">LMG 3715</strain>
    </source>
</reference>
<dbReference type="RefSeq" id="WP_250894452.1">
    <property type="nucleotide sequence ID" value="NZ_CP104934.1"/>
</dbReference>
<evidence type="ECO:0000256" key="2">
    <source>
        <dbReference type="ARBA" id="ARBA00023002"/>
    </source>
</evidence>
<dbReference type="SUPFAM" id="SSF51735">
    <property type="entry name" value="NAD(P)-binding Rossmann-fold domains"/>
    <property type="match status" value="1"/>
</dbReference>
<keyword evidence="2" id="KW-0560">Oxidoreductase</keyword>
<organism evidence="4 5">
    <name type="scientific">Curtobacterium poinsettiae</name>
    <dbReference type="NCBI Taxonomy" id="159612"/>
    <lineage>
        <taxon>Bacteria</taxon>
        <taxon>Bacillati</taxon>
        <taxon>Actinomycetota</taxon>
        <taxon>Actinomycetes</taxon>
        <taxon>Micrococcales</taxon>
        <taxon>Microbacteriaceae</taxon>
        <taxon>Curtobacterium</taxon>
    </lineage>
</organism>
<dbReference type="Gene3D" id="3.40.50.720">
    <property type="entry name" value="NAD(P)-binding Rossmann-like Domain"/>
    <property type="match status" value="1"/>
</dbReference>
<dbReference type="Proteomes" id="UP001207276">
    <property type="component" value="Unassembled WGS sequence"/>
</dbReference>
<dbReference type="Pfam" id="PF13561">
    <property type="entry name" value="adh_short_C2"/>
    <property type="match status" value="1"/>
</dbReference>
<dbReference type="PROSITE" id="PS00061">
    <property type="entry name" value="ADH_SHORT"/>
    <property type="match status" value="1"/>
</dbReference>
<dbReference type="NCBIfam" id="NF005309">
    <property type="entry name" value="PRK06841.1"/>
    <property type="match status" value="1"/>
</dbReference>
<accession>A0ABT3S492</accession>
<dbReference type="InterPro" id="IPR020904">
    <property type="entry name" value="Sc_DH/Rdtase_CS"/>
</dbReference>
<gene>
    <name evidence="4" type="ORF">ORG12_13190</name>
</gene>
<proteinExistence type="inferred from homology"/>
<dbReference type="InterPro" id="IPR057326">
    <property type="entry name" value="KR_dom"/>
</dbReference>
<comment type="caution">
    <text evidence="4">The sequence shown here is derived from an EMBL/GenBank/DDBJ whole genome shotgun (WGS) entry which is preliminary data.</text>
</comment>
<evidence type="ECO:0000259" key="3">
    <source>
        <dbReference type="SMART" id="SM00822"/>
    </source>
</evidence>
<dbReference type="PRINTS" id="PR00080">
    <property type="entry name" value="SDRFAMILY"/>
</dbReference>
<comment type="similarity">
    <text evidence="1">Belongs to the short-chain dehydrogenases/reductases (SDR) family.</text>
</comment>
<sequence length="285" mass="28589">MTTDFAAALRPGPDTIDLTNDFSGRTAVVTGGASGIGNAIARALAARGARVAIVDVRADGATSAAADLPTSAVPSTAAPDTAADGADAATSLHAGFACDVTDADSVTRTVADVVRHFGGVDVLVNCAGIAALAPAEDLAADTWAKTIDVNLTGTFRVAQAVGRHMLDAGYGRIVNIASQAAHVGIDGHAAYCASKAGVIGLTTVLALEWGGRGVTVNTVSPTVVLTDLGRAAWANENGIRHQDEIPTGRFATPDEIAAAALFLAGESSAMVNGADLRVDGGFTIR</sequence>
<keyword evidence="5" id="KW-1185">Reference proteome</keyword>
<protein>
    <submittedName>
        <fullName evidence="4">D-threitol dehydrogenase</fullName>
    </submittedName>
</protein>
<dbReference type="EMBL" id="JAPJDE010000004">
    <property type="protein sequence ID" value="MCX2849627.1"/>
    <property type="molecule type" value="Genomic_DNA"/>
</dbReference>
<feature type="domain" description="Ketoreductase" evidence="3">
    <location>
        <begin position="25"/>
        <end position="242"/>
    </location>
</feature>
<dbReference type="PANTHER" id="PTHR42760">
    <property type="entry name" value="SHORT-CHAIN DEHYDROGENASES/REDUCTASES FAMILY MEMBER"/>
    <property type="match status" value="1"/>
</dbReference>
<evidence type="ECO:0000256" key="1">
    <source>
        <dbReference type="ARBA" id="ARBA00006484"/>
    </source>
</evidence>
<evidence type="ECO:0000313" key="4">
    <source>
        <dbReference type="EMBL" id="MCX2849627.1"/>
    </source>
</evidence>
<dbReference type="InterPro" id="IPR002347">
    <property type="entry name" value="SDR_fam"/>
</dbReference>
<dbReference type="PANTHER" id="PTHR42760:SF115">
    <property type="entry name" value="3-OXOACYL-[ACYL-CARRIER-PROTEIN] REDUCTASE FABG"/>
    <property type="match status" value="1"/>
</dbReference>
<dbReference type="InterPro" id="IPR036291">
    <property type="entry name" value="NAD(P)-bd_dom_sf"/>
</dbReference>
<dbReference type="PRINTS" id="PR00081">
    <property type="entry name" value="GDHRDH"/>
</dbReference>
<dbReference type="SMART" id="SM00822">
    <property type="entry name" value="PKS_KR"/>
    <property type="match status" value="1"/>
</dbReference>